<dbReference type="EMBL" id="BKCJ010043962">
    <property type="protein sequence ID" value="GEW06783.1"/>
    <property type="molecule type" value="Genomic_DNA"/>
</dbReference>
<gene>
    <name evidence="2" type="ORF">Tci_178759</name>
</gene>
<protein>
    <submittedName>
        <fullName evidence="2">Retrovirus-related Pol polyprotein from transposon TNT 1-94</fullName>
    </submittedName>
</protein>
<proteinExistence type="predicted"/>
<evidence type="ECO:0000256" key="1">
    <source>
        <dbReference type="SAM" id="MobiDB-lite"/>
    </source>
</evidence>
<feature type="compositionally biased region" description="Polar residues" evidence="1">
    <location>
        <begin position="518"/>
        <end position="536"/>
    </location>
</feature>
<comment type="caution">
    <text evidence="2">The sequence shown here is derived from an EMBL/GenBank/DDBJ whole genome shotgun (WGS) entry which is preliminary data.</text>
</comment>
<feature type="region of interest" description="Disordered" evidence="1">
    <location>
        <begin position="739"/>
        <end position="762"/>
    </location>
</feature>
<accession>A0A699GTH5</accession>
<reference evidence="2" key="1">
    <citation type="journal article" date="2019" name="Sci. Rep.">
        <title>Draft genome of Tanacetum cinerariifolium, the natural source of mosquito coil.</title>
        <authorList>
            <person name="Yamashiro T."/>
            <person name="Shiraishi A."/>
            <person name="Satake H."/>
            <person name="Nakayama K."/>
        </authorList>
    </citation>
    <scope>NUCLEOTIDE SEQUENCE</scope>
</reference>
<organism evidence="2">
    <name type="scientific">Tanacetum cinerariifolium</name>
    <name type="common">Dalmatian daisy</name>
    <name type="synonym">Chrysanthemum cinerariifolium</name>
    <dbReference type="NCBI Taxonomy" id="118510"/>
    <lineage>
        <taxon>Eukaryota</taxon>
        <taxon>Viridiplantae</taxon>
        <taxon>Streptophyta</taxon>
        <taxon>Embryophyta</taxon>
        <taxon>Tracheophyta</taxon>
        <taxon>Spermatophyta</taxon>
        <taxon>Magnoliopsida</taxon>
        <taxon>eudicotyledons</taxon>
        <taxon>Gunneridae</taxon>
        <taxon>Pentapetalae</taxon>
        <taxon>asterids</taxon>
        <taxon>campanulids</taxon>
        <taxon>Asterales</taxon>
        <taxon>Asteraceae</taxon>
        <taxon>Asteroideae</taxon>
        <taxon>Anthemideae</taxon>
        <taxon>Anthemidinae</taxon>
        <taxon>Tanacetum</taxon>
    </lineage>
</organism>
<sequence>MTIGQRKPENQWTRDERKAANLDQRLKSLIMFVLPDDQMNSIINCSTAKSTWDDLIQYHEGPSNVKESRVMDLKLCYTTFKFKKGESLTQTFTKYKALMNELVNDGIKLSKLEITTGFINGLPKKWLSFCQSLRNTNNVKDSELASLFGSAVQKQLTKLNVINVARKYKPKLRPTKDFEAKYNKVKAKLALLSSSSSASKAYIVKNKGLIDEAYEWDKEEVSLDDNKMVEVKVLMALAEENDVVSKEGTRNGEWVKISIRKVHTLLEMEDNDDRKVCLDYLCIDLNYVKEQRSNLLSKHRYFVHELNACKEQLLVLKQAKLDFLTTQHVNTKIFKENKTLRTELKELKAITETWLNSSNKVNQCISEQIPSQKKRILGVDQLTEDPSSSGLKDLVFVKSLADDTKVTIPGVERSWLSEAKGFIMPNHDTGRILPSELQRNTTDSSVAVTDSLAIDYDSANESSVCSIPLPLLKKLDGVEPISGPKTIKLILRSKSTSKAKALNDVQINELSSAPAKGNKSSSASKVHSYPAESSTLEDNKLKKPITSHFPKAIKFSKPSVDNINIVESERYPSDEYLHPYEPSQRGHFTIKYYNPKSTLTCSINGAGMITRAMAKQLSVALAHECLFVDLLSKEEPKKVSEALKHPGWLDAILKAIRIFLAFATYMNFIVYQMDVKSAFLNAQNFANKQWELSAEFLDLPHLASLVQEKLKTLDSLPSLLKTVTNTLNMFATLVENESGATTTGVPSADKITASPAEGEKDDDTNLKNELVDLLGIDIVTRYYNKKLLYERYCEKMKKRRQSSKIINCDVLTKKGPISLKVYREDRTAEVIEKFKAKDLQLAE</sequence>
<evidence type="ECO:0000313" key="2">
    <source>
        <dbReference type="EMBL" id="GEW06783.1"/>
    </source>
</evidence>
<dbReference type="AlphaFoldDB" id="A0A699GTH5"/>
<name>A0A699GTH5_TANCI</name>
<feature type="region of interest" description="Disordered" evidence="1">
    <location>
        <begin position="511"/>
        <end position="536"/>
    </location>
</feature>
<dbReference type="Pfam" id="PF14223">
    <property type="entry name" value="Retrotran_gag_2"/>
    <property type="match status" value="1"/>
</dbReference>